<reference evidence="5 6" key="1">
    <citation type="submission" date="2020-08" db="EMBL/GenBank/DDBJ databases">
        <title>Genome sequence of Sphingomonas lutea KCTC 23642T.</title>
        <authorList>
            <person name="Hyun D.-W."/>
            <person name="Bae J.-W."/>
        </authorList>
    </citation>
    <scope>NUCLEOTIDE SEQUENCE [LARGE SCALE GENOMIC DNA]</scope>
    <source>
        <strain evidence="5 6">KCTC 23642</strain>
    </source>
</reference>
<feature type="domain" description="Coenzyme Q-binding protein COQ10 START" evidence="4">
    <location>
        <begin position="73"/>
        <end position="190"/>
    </location>
</feature>
<protein>
    <submittedName>
        <fullName evidence="5">SRPBCC family protein</fullName>
    </submittedName>
</protein>
<evidence type="ECO:0000256" key="3">
    <source>
        <dbReference type="SAM" id="Phobius"/>
    </source>
</evidence>
<evidence type="ECO:0000259" key="4">
    <source>
        <dbReference type="Pfam" id="PF03364"/>
    </source>
</evidence>
<dbReference type="Proteomes" id="UP000515971">
    <property type="component" value="Chromosome"/>
</dbReference>
<dbReference type="EMBL" id="CP060718">
    <property type="protein sequence ID" value="QNN67397.1"/>
    <property type="molecule type" value="Genomic_DNA"/>
</dbReference>
<dbReference type="PANTHER" id="PTHR33824:SF7">
    <property type="entry name" value="POLYKETIDE CYCLASE_DEHYDRASE AND LIPID TRANSPORT SUPERFAMILY PROTEIN"/>
    <property type="match status" value="1"/>
</dbReference>
<feature type="region of interest" description="Disordered" evidence="2">
    <location>
        <begin position="206"/>
        <end position="228"/>
    </location>
</feature>
<dbReference type="SUPFAM" id="SSF55961">
    <property type="entry name" value="Bet v1-like"/>
    <property type="match status" value="1"/>
</dbReference>
<evidence type="ECO:0000313" key="6">
    <source>
        <dbReference type="Proteomes" id="UP000515971"/>
    </source>
</evidence>
<proteinExistence type="inferred from homology"/>
<accession>A0A7G9SHS2</accession>
<keyword evidence="6" id="KW-1185">Reference proteome</keyword>
<evidence type="ECO:0000256" key="1">
    <source>
        <dbReference type="ARBA" id="ARBA00008918"/>
    </source>
</evidence>
<dbReference type="CDD" id="cd07817">
    <property type="entry name" value="SRPBCC_8"/>
    <property type="match status" value="1"/>
</dbReference>
<evidence type="ECO:0000256" key="2">
    <source>
        <dbReference type="SAM" id="MobiDB-lite"/>
    </source>
</evidence>
<keyword evidence="3" id="KW-0812">Transmembrane</keyword>
<dbReference type="Gene3D" id="3.30.530.20">
    <property type="match status" value="1"/>
</dbReference>
<dbReference type="InterPro" id="IPR047137">
    <property type="entry name" value="ORF3"/>
</dbReference>
<dbReference type="InterPro" id="IPR023393">
    <property type="entry name" value="START-like_dom_sf"/>
</dbReference>
<keyword evidence="3" id="KW-0472">Membrane</keyword>
<dbReference type="PANTHER" id="PTHR33824">
    <property type="entry name" value="POLYKETIDE CYCLASE/DEHYDRASE AND LIPID TRANSPORT SUPERFAMILY PROTEIN"/>
    <property type="match status" value="1"/>
</dbReference>
<feature type="transmembrane region" description="Helical" evidence="3">
    <location>
        <begin position="12"/>
        <end position="31"/>
    </location>
</feature>
<dbReference type="Pfam" id="PF03364">
    <property type="entry name" value="Polyketide_cyc"/>
    <property type="match status" value="1"/>
</dbReference>
<gene>
    <name evidence="5" type="ORF">H9L13_12535</name>
</gene>
<dbReference type="RefSeq" id="WP_187537986.1">
    <property type="nucleotide sequence ID" value="NZ_BAABJT010000001.1"/>
</dbReference>
<name>A0A7G9SHS2_9SPHN</name>
<comment type="similarity">
    <text evidence="1">Belongs to the ribosome association toxin RatA family.</text>
</comment>
<sequence>MPSKSPNERSQQRALIGAGVAAAAVGAAFIWKHKASGDGDRETISDAPDHVLRGKSRDAVEGDGTLVGRTVTIGRPRREIYDAWRDFTRFPDFMDNVERVEKLDDKRSRWTIKGPGGKNVELVTRIVEDVPGERIAWESEEESDVDTAGIVELTDAPPGRGTYVRLMMSYDPPGGAIGRGIAKLLQREPSIQARRDLRRFKQLMETGEVTVNASPSARPSETPTEARI</sequence>
<dbReference type="InterPro" id="IPR005031">
    <property type="entry name" value="COQ10_START"/>
</dbReference>
<dbReference type="AlphaFoldDB" id="A0A7G9SHS2"/>
<evidence type="ECO:0000313" key="5">
    <source>
        <dbReference type="EMBL" id="QNN67397.1"/>
    </source>
</evidence>
<keyword evidence="3" id="KW-1133">Transmembrane helix</keyword>
<feature type="compositionally biased region" description="Polar residues" evidence="2">
    <location>
        <begin position="209"/>
        <end position="228"/>
    </location>
</feature>
<organism evidence="5 6">
    <name type="scientific">Sphingomonas lutea</name>
    <dbReference type="NCBI Taxonomy" id="1045317"/>
    <lineage>
        <taxon>Bacteria</taxon>
        <taxon>Pseudomonadati</taxon>
        <taxon>Pseudomonadota</taxon>
        <taxon>Alphaproteobacteria</taxon>
        <taxon>Sphingomonadales</taxon>
        <taxon>Sphingomonadaceae</taxon>
        <taxon>Sphingomonas</taxon>
    </lineage>
</organism>
<dbReference type="KEGG" id="slut:H9L13_12535"/>